<dbReference type="Proteomes" id="UP001153269">
    <property type="component" value="Unassembled WGS sequence"/>
</dbReference>
<feature type="domain" description="BTB" evidence="3">
    <location>
        <begin position="280"/>
        <end position="349"/>
    </location>
</feature>
<keyword evidence="2" id="KW-0472">Membrane</keyword>
<comment type="caution">
    <text evidence="4">The sequence shown here is derived from an EMBL/GenBank/DDBJ whole genome shotgun (WGS) entry which is preliminary data.</text>
</comment>
<dbReference type="InterPro" id="IPR042915">
    <property type="entry name" value="BTBD18"/>
</dbReference>
<dbReference type="PANTHER" id="PTHR47639">
    <property type="entry name" value="BTB/POZ DOMAIN-CONTAINING PROTEIN 18"/>
    <property type="match status" value="1"/>
</dbReference>
<dbReference type="PANTHER" id="PTHR47639:SF1">
    <property type="entry name" value="BTB_POZ DOMAIN-CONTAINING PROTEIN 18"/>
    <property type="match status" value="1"/>
</dbReference>
<gene>
    <name evidence="4" type="ORF">PLEPLA_LOCUS10185</name>
</gene>
<feature type="compositionally biased region" description="Basic residues" evidence="1">
    <location>
        <begin position="971"/>
        <end position="984"/>
    </location>
</feature>
<feature type="compositionally biased region" description="Polar residues" evidence="1">
    <location>
        <begin position="717"/>
        <end position="727"/>
    </location>
</feature>
<feature type="region of interest" description="Disordered" evidence="1">
    <location>
        <begin position="1208"/>
        <end position="1240"/>
    </location>
</feature>
<feature type="region of interest" description="Disordered" evidence="1">
    <location>
        <begin position="891"/>
        <end position="984"/>
    </location>
</feature>
<dbReference type="SMART" id="SM00225">
    <property type="entry name" value="BTB"/>
    <property type="match status" value="1"/>
</dbReference>
<feature type="compositionally biased region" description="Polar residues" evidence="1">
    <location>
        <begin position="933"/>
        <end position="956"/>
    </location>
</feature>
<evidence type="ECO:0000313" key="4">
    <source>
        <dbReference type="EMBL" id="CAB1422295.1"/>
    </source>
</evidence>
<evidence type="ECO:0000256" key="1">
    <source>
        <dbReference type="SAM" id="MobiDB-lite"/>
    </source>
</evidence>
<proteinExistence type="predicted"/>
<keyword evidence="2" id="KW-1133">Transmembrane helix</keyword>
<feature type="region of interest" description="Disordered" evidence="1">
    <location>
        <begin position="665"/>
        <end position="727"/>
    </location>
</feature>
<feature type="region of interest" description="Disordered" evidence="1">
    <location>
        <begin position="1057"/>
        <end position="1132"/>
    </location>
</feature>
<dbReference type="GO" id="GO:0032968">
    <property type="term" value="P:positive regulation of transcription elongation by RNA polymerase II"/>
    <property type="evidence" value="ECO:0007669"/>
    <property type="project" value="InterPro"/>
</dbReference>
<feature type="compositionally biased region" description="Acidic residues" evidence="1">
    <location>
        <begin position="1208"/>
        <end position="1229"/>
    </location>
</feature>
<dbReference type="InterPro" id="IPR011333">
    <property type="entry name" value="SKP1/BTB/POZ_sf"/>
</dbReference>
<evidence type="ECO:0000313" key="5">
    <source>
        <dbReference type="Proteomes" id="UP001153269"/>
    </source>
</evidence>
<dbReference type="PROSITE" id="PS50097">
    <property type="entry name" value="BTB"/>
    <property type="match status" value="1"/>
</dbReference>
<keyword evidence="2" id="KW-0812">Transmembrane</keyword>
<dbReference type="EMBL" id="CADEAL010000572">
    <property type="protein sequence ID" value="CAB1422295.1"/>
    <property type="molecule type" value="Genomic_DNA"/>
</dbReference>
<evidence type="ECO:0000259" key="3">
    <source>
        <dbReference type="PROSITE" id="PS50097"/>
    </source>
</evidence>
<reference evidence="4" key="1">
    <citation type="submission" date="2020-03" db="EMBL/GenBank/DDBJ databases">
        <authorList>
            <person name="Weist P."/>
        </authorList>
    </citation>
    <scope>NUCLEOTIDE SEQUENCE</scope>
</reference>
<protein>
    <recommendedName>
        <fullName evidence="3">BTB domain-containing protein</fullName>
    </recommendedName>
</protein>
<organism evidence="4 5">
    <name type="scientific">Pleuronectes platessa</name>
    <name type="common">European plaice</name>
    <dbReference type="NCBI Taxonomy" id="8262"/>
    <lineage>
        <taxon>Eukaryota</taxon>
        <taxon>Metazoa</taxon>
        <taxon>Chordata</taxon>
        <taxon>Craniata</taxon>
        <taxon>Vertebrata</taxon>
        <taxon>Euteleostomi</taxon>
        <taxon>Actinopterygii</taxon>
        <taxon>Neopterygii</taxon>
        <taxon>Teleostei</taxon>
        <taxon>Neoteleostei</taxon>
        <taxon>Acanthomorphata</taxon>
        <taxon>Carangaria</taxon>
        <taxon>Pleuronectiformes</taxon>
        <taxon>Pleuronectoidei</taxon>
        <taxon>Pleuronectidae</taxon>
        <taxon>Pleuronectes</taxon>
    </lineage>
</organism>
<name>A0A9N7Y8I3_PLEPL</name>
<accession>A0A9N7Y8I3</accession>
<feature type="region of interest" description="Disordered" evidence="1">
    <location>
        <begin position="563"/>
        <end position="610"/>
    </location>
</feature>
<dbReference type="Gene3D" id="3.30.710.10">
    <property type="entry name" value="Potassium Channel Kv1.1, Chain A"/>
    <property type="match status" value="1"/>
</dbReference>
<feature type="region of interest" description="Disordered" evidence="1">
    <location>
        <begin position="183"/>
        <end position="218"/>
    </location>
</feature>
<sequence>MGSGVGGWLPKKAIYFLSVGTSSGVDKRRQLNSKQPRLNSSVYEEAVWRIRTRVQRGMAVTTSPLIAPQARILLATPPTQGSRDHFGGLGYGIWVAWHQLRPFIPFFLISFMVVALVYLMQAIIYGGPFKDPLFFVKFNERWPRPALHQQDSPAPTEVFSPVPSSSPQQVLLELYGDNETMRDEEQQSNFAAEDHADPWMTSEEWTEEPRKNKPSLGPVHREVKGHVLRTCRRGLCARGGWIQQFGRSRVDGEMWCYQKPGFEALLLAELQRQQQRSQFCDTLLKAEGVSVPAHSCLLSAISPLVSSTLSSTPAPPAGESRLVEFQSLDSCTLLRMVRLLYSGEMAGEGEKEKQEAISAAANLGIHGLVEVTRRDHKSSVEEGGGRHVEVGVQTEPMMLEDYKKKRVKWRREVRDGCTLLWKETQSYSEKDMWTQTEELQGSRAPSTPSATSVETMDMAALHNAEQTDAQILPFQIPHIPISLLYLPENQINQPPSASAASMQDSTAAEPTAGAVAVPPFCSVPLSLQPFSTLCARDATEGEEWLDEQFERFQGNIPGFINNFLHPDKEEGGGRGRAGRSRGAGGGRPRRAGAAERRAGRPRGSTGGRWRGRLTQTVDVQKVGVSKVQKLFLQRWGRRSTRTGQGGGAAGRKLYLKTREFLRSANSYRRSRSRGKVLEFSQSEEMLPHSQAGGGGSTKHGQRTPVQKVNQDGLPGSGTRSSRAKSTTSYSITPVHFYNIDTLSSPHLQPSPSPAASYMPPASSLHHTTCLPVPEPPPCQIDCLLEEVMSGLDIFPKSSSFPGSRHPRPTRGSSCTYVSSGNSLAQSKQVSTTELLEAFHGSEQVAGVTSETSTSSSAHGEVPVMQLQGEGELNHMLELFLHSFEQHVENCHAREEEETNGEISTEPSKSTPVLNSHRKTKTKTTRPVIRPHTESQQGEEADSHTSPSQPHKASAQSPAPLRRAEGTSGNHRTQRKREYKKKKTQHLFSLEKRRVRRKPVPLSYAEIKILHGLRDKRLQQIPVVKLERRGPIPVRVTLQAYSCQRLEVKDSGPLLYQPLVDKSTSAGSSRGRSKENGHHVSLPHDGSSTPVDRFATSEQLEENQERHEVELTVEPQEEEEEPTRRGVKRRAESWGETHDVAKRICFEPVTDPTSETCIHSSGSAELHSEQADTEAEEVIDVESVSLTSVGGCLEGGKKIEIEEVEETEEGSMYEEAESSADEIIDVDGDTDGGTNMENDTGGCRAEAGIGRTLPSLSHCVSTPSAQEGSTGLTGSREEEVINVIGDSSPSLSR</sequence>
<dbReference type="SUPFAM" id="SSF54695">
    <property type="entry name" value="POZ domain"/>
    <property type="match status" value="1"/>
</dbReference>
<feature type="transmembrane region" description="Helical" evidence="2">
    <location>
        <begin position="103"/>
        <end position="125"/>
    </location>
</feature>
<evidence type="ECO:0000256" key="2">
    <source>
        <dbReference type="SAM" id="Phobius"/>
    </source>
</evidence>
<feature type="region of interest" description="Disordered" evidence="1">
    <location>
        <begin position="797"/>
        <end position="817"/>
    </location>
</feature>
<dbReference type="InterPro" id="IPR000210">
    <property type="entry name" value="BTB/POZ_dom"/>
</dbReference>
<keyword evidence="5" id="KW-1185">Reference proteome</keyword>
<dbReference type="Pfam" id="PF00651">
    <property type="entry name" value="BTB"/>
    <property type="match status" value="1"/>
</dbReference>